<feature type="compositionally biased region" description="Low complexity" evidence="1">
    <location>
        <begin position="920"/>
        <end position="950"/>
    </location>
</feature>
<dbReference type="EMBL" id="JAKWFO010000014">
    <property type="protein sequence ID" value="KAI9632408.1"/>
    <property type="molecule type" value="Genomic_DNA"/>
</dbReference>
<feature type="compositionally biased region" description="Basic and acidic residues" evidence="1">
    <location>
        <begin position="227"/>
        <end position="243"/>
    </location>
</feature>
<organism evidence="2 3">
    <name type="scientific">Dioszegia hungarica</name>
    <dbReference type="NCBI Taxonomy" id="4972"/>
    <lineage>
        <taxon>Eukaryota</taxon>
        <taxon>Fungi</taxon>
        <taxon>Dikarya</taxon>
        <taxon>Basidiomycota</taxon>
        <taxon>Agaricomycotina</taxon>
        <taxon>Tremellomycetes</taxon>
        <taxon>Tremellales</taxon>
        <taxon>Bulleribasidiaceae</taxon>
        <taxon>Dioszegia</taxon>
    </lineage>
</organism>
<dbReference type="RefSeq" id="XP_052942185.1">
    <property type="nucleotide sequence ID" value="XM_053086316.1"/>
</dbReference>
<feature type="compositionally biased region" description="Basic and acidic residues" evidence="1">
    <location>
        <begin position="205"/>
        <end position="216"/>
    </location>
</feature>
<dbReference type="GO" id="GO:0006513">
    <property type="term" value="P:protein monoubiquitination"/>
    <property type="evidence" value="ECO:0007669"/>
    <property type="project" value="TreeGrafter"/>
</dbReference>
<gene>
    <name evidence="2" type="ORF">MKK02DRAFT_20806</name>
</gene>
<feature type="region of interest" description="Disordered" evidence="1">
    <location>
        <begin position="304"/>
        <end position="338"/>
    </location>
</feature>
<sequence>MEALRPQEPSHQQHNGNIVSLDEELPPPPEPFPEYRSAQNGHTTAPQVRSSLQRARHYFHADSQVLQQDYATLQSTCVAVLHSLLPSDAGDRRSAFLAEGDQPLAAALTELLETTYELESFGPSPAYEEVAGPSTPPAVTERSGAEGSFAALAEHLGGLQSGLEAPRAAHSRESLQPAIDVYRQQVTVERIQTLSRVVLGMVRARESGPSETERNGTLDVPTVQQRTEARTPEYELNEKHLDDLPDYEEISQANGISDKKSEAGPSSPRQAPPSEKMLHDFEHLTSAIERLGALSTGYADQRSVLRPVRPRSSSPVLRAANGTKGKGREERQMSDKAKMKELEDIWRKIERAHGKRRMRDDQRVDMEGVRGRRAEERSQFLQELYERAEMSRMKGQDGEMGTVNGDLARARELRDRDQFLRELLETSAGARLEDQDASAPTEDAVRHRQHEAQRQAYLQDMVDRMRSGRLETQDYPQTPEDRIALRRQSLVDSLVNFSSSGRMADQDSRPPTPRHRSFQGQDPHELVTMENFFKDGPQIPDARDGRGRSSSGTVEAEKKTGTLRGMMRRRSQALGLGLKSAKETDFSQVNYIAEHQENLNIVTVTFFGPQLPLSSDLQLKSFDPASCSRPAVEAILEIGNSSLRIPLPVPIQSHQSVPLIAHGLHLEAKLSSVPMATFAPSLISSVSHPLSASELRKLNPRGLCCTTCDREIASISAKGLGGKEDERFKDLPSEHWAEMMEVWMCHDDPGFTARLAKQTKEGFWPAKGRVLVGGSYVLVNAADVKRANITSKSTKLIRQDTSWDVQRCLCGEILGKARKMDNQPGAGTVRFSKWALALLRDDDVDGENVEPTRYPLETYITSDMLDLAQAHATYRLMIIDEETDKQKILVTDLQIWLFNPSLRISYRRSSPSIAAPPSPLRTSRSAKSSRRSSVASASSRSSPTVPESSTGHSRSLRACKIMYRQVSSGDGAQGQGQVEELRYPSEVVNRLLGALEASTLVYPEERRKMGSWDVGFLARM</sequence>
<accession>A0AA38H103</accession>
<proteinExistence type="predicted"/>
<dbReference type="GO" id="GO:0030332">
    <property type="term" value="F:cyclin binding"/>
    <property type="evidence" value="ECO:0007669"/>
    <property type="project" value="TreeGrafter"/>
</dbReference>
<feature type="compositionally biased region" description="Polar residues" evidence="1">
    <location>
        <begin position="9"/>
        <end position="18"/>
    </location>
</feature>
<feature type="region of interest" description="Disordered" evidence="1">
    <location>
        <begin position="123"/>
        <end position="144"/>
    </location>
</feature>
<dbReference type="Proteomes" id="UP001164286">
    <property type="component" value="Unassembled WGS sequence"/>
</dbReference>
<dbReference type="PANTHER" id="PTHR31531:SF2">
    <property type="entry name" value="E3 UBIQUITIN-PROTEIN LIGASE E3D"/>
    <property type="match status" value="1"/>
</dbReference>
<keyword evidence="3" id="KW-1185">Reference proteome</keyword>
<dbReference type="GO" id="GO:0000151">
    <property type="term" value="C:ubiquitin ligase complex"/>
    <property type="evidence" value="ECO:0007669"/>
    <property type="project" value="TreeGrafter"/>
</dbReference>
<feature type="region of interest" description="Disordered" evidence="1">
    <location>
        <begin position="1"/>
        <end position="49"/>
    </location>
</feature>
<reference evidence="2" key="1">
    <citation type="journal article" date="2022" name="G3 (Bethesda)">
        <title>High quality genome of the basidiomycete yeast Dioszegia hungarica PDD-24b-2 isolated from cloud water.</title>
        <authorList>
            <person name="Jarrige D."/>
            <person name="Haridas S."/>
            <person name="Bleykasten-Grosshans C."/>
            <person name="Joly M."/>
            <person name="Nadalig T."/>
            <person name="Sancelme M."/>
            <person name="Vuilleumier S."/>
            <person name="Grigoriev I.V."/>
            <person name="Amato P."/>
            <person name="Bringel F."/>
        </authorList>
    </citation>
    <scope>NUCLEOTIDE SEQUENCE</scope>
    <source>
        <strain evidence="2">PDD-24b-2</strain>
    </source>
</reference>
<feature type="compositionally biased region" description="Low complexity" evidence="1">
    <location>
        <begin position="304"/>
        <end position="318"/>
    </location>
</feature>
<protein>
    <submittedName>
        <fullName evidence="2">HECT-like ubiquitin-conjugating enzyme-binding-domain-containing protein</fullName>
    </submittedName>
</protein>
<dbReference type="GO" id="GO:0051865">
    <property type="term" value="P:protein autoubiquitination"/>
    <property type="evidence" value="ECO:0007669"/>
    <property type="project" value="TreeGrafter"/>
</dbReference>
<feature type="region of interest" description="Disordered" evidence="1">
    <location>
        <begin position="500"/>
        <end position="520"/>
    </location>
</feature>
<evidence type="ECO:0000313" key="3">
    <source>
        <dbReference type="Proteomes" id="UP001164286"/>
    </source>
</evidence>
<feature type="compositionally biased region" description="Basic and acidic residues" evidence="1">
    <location>
        <begin position="326"/>
        <end position="338"/>
    </location>
</feature>
<feature type="region of interest" description="Disordered" evidence="1">
    <location>
        <begin position="909"/>
        <end position="953"/>
    </location>
</feature>
<dbReference type="Pfam" id="PF09814">
    <property type="entry name" value="HECT_2"/>
    <property type="match status" value="1"/>
</dbReference>
<dbReference type="InterPro" id="IPR019193">
    <property type="entry name" value="UBQ-conj_enz_E2-bd_prot"/>
</dbReference>
<feature type="region of interest" description="Disordered" evidence="1">
    <location>
        <begin position="255"/>
        <end position="274"/>
    </location>
</feature>
<dbReference type="GO" id="GO:0000209">
    <property type="term" value="P:protein polyubiquitination"/>
    <property type="evidence" value="ECO:0007669"/>
    <property type="project" value="TreeGrafter"/>
</dbReference>
<feature type="region of interest" description="Disordered" evidence="1">
    <location>
        <begin position="534"/>
        <end position="559"/>
    </location>
</feature>
<dbReference type="GeneID" id="77725517"/>
<dbReference type="PANTHER" id="PTHR31531">
    <property type="entry name" value="E3 UBIQUITIN-PROTEIN LIGASE E3D FAMILY MEMBER"/>
    <property type="match status" value="1"/>
</dbReference>
<name>A0AA38H103_9TREE</name>
<comment type="caution">
    <text evidence="2">The sequence shown here is derived from an EMBL/GenBank/DDBJ whole genome shotgun (WGS) entry which is preliminary data.</text>
</comment>
<feature type="compositionally biased region" description="Polar residues" evidence="1">
    <location>
        <begin position="37"/>
        <end position="49"/>
    </location>
</feature>
<dbReference type="GO" id="GO:0005829">
    <property type="term" value="C:cytosol"/>
    <property type="evidence" value="ECO:0007669"/>
    <property type="project" value="TreeGrafter"/>
</dbReference>
<dbReference type="GO" id="GO:0043161">
    <property type="term" value="P:proteasome-mediated ubiquitin-dependent protein catabolic process"/>
    <property type="evidence" value="ECO:0007669"/>
    <property type="project" value="TreeGrafter"/>
</dbReference>
<dbReference type="AlphaFoldDB" id="A0AA38H103"/>
<evidence type="ECO:0000313" key="2">
    <source>
        <dbReference type="EMBL" id="KAI9632408.1"/>
    </source>
</evidence>
<evidence type="ECO:0000256" key="1">
    <source>
        <dbReference type="SAM" id="MobiDB-lite"/>
    </source>
</evidence>
<feature type="region of interest" description="Disordered" evidence="1">
    <location>
        <begin position="205"/>
        <end position="246"/>
    </location>
</feature>
<dbReference type="GO" id="GO:0061630">
    <property type="term" value="F:ubiquitin protein ligase activity"/>
    <property type="evidence" value="ECO:0007669"/>
    <property type="project" value="TreeGrafter"/>
</dbReference>
<dbReference type="GO" id="GO:0031624">
    <property type="term" value="F:ubiquitin conjugating enzyme binding"/>
    <property type="evidence" value="ECO:0007669"/>
    <property type="project" value="TreeGrafter"/>
</dbReference>
<dbReference type="GO" id="GO:0005634">
    <property type="term" value="C:nucleus"/>
    <property type="evidence" value="ECO:0007669"/>
    <property type="project" value="TreeGrafter"/>
</dbReference>